<dbReference type="GO" id="GO:0005509">
    <property type="term" value="F:calcium ion binding"/>
    <property type="evidence" value="ECO:0007669"/>
    <property type="project" value="UniProtKB-UniRule"/>
</dbReference>
<evidence type="ECO:0000259" key="6">
    <source>
        <dbReference type="PROSITE" id="PS50268"/>
    </source>
</evidence>
<dbReference type="AlphaFoldDB" id="A0A0M3HK74"/>
<dbReference type="InterPro" id="IPR002126">
    <property type="entry name" value="Cadherin-like_dom"/>
</dbReference>
<dbReference type="Proteomes" id="UP000036681">
    <property type="component" value="Unplaced"/>
</dbReference>
<dbReference type="GO" id="GO:0005886">
    <property type="term" value="C:plasma membrane"/>
    <property type="evidence" value="ECO:0007669"/>
    <property type="project" value="InterPro"/>
</dbReference>
<protein>
    <submittedName>
        <fullName evidence="8">Cadherin domain-containing protein</fullName>
    </submittedName>
</protein>
<name>A0A0M3HK74_ASCLU</name>
<evidence type="ECO:0000256" key="4">
    <source>
        <dbReference type="ARBA" id="ARBA00023136"/>
    </source>
</evidence>
<evidence type="ECO:0000256" key="3">
    <source>
        <dbReference type="ARBA" id="ARBA00022837"/>
    </source>
</evidence>
<organism evidence="7 8">
    <name type="scientific">Ascaris lumbricoides</name>
    <name type="common">Giant roundworm</name>
    <dbReference type="NCBI Taxonomy" id="6252"/>
    <lineage>
        <taxon>Eukaryota</taxon>
        <taxon>Metazoa</taxon>
        <taxon>Ecdysozoa</taxon>
        <taxon>Nematoda</taxon>
        <taxon>Chromadorea</taxon>
        <taxon>Rhabditida</taxon>
        <taxon>Spirurina</taxon>
        <taxon>Ascaridomorpha</taxon>
        <taxon>Ascaridoidea</taxon>
        <taxon>Ascarididae</taxon>
        <taxon>Ascaris</taxon>
    </lineage>
</organism>
<accession>A0A0M3HK74</accession>
<keyword evidence="2" id="KW-0677">Repeat</keyword>
<feature type="domain" description="Cadherin" evidence="6">
    <location>
        <begin position="3"/>
        <end position="42"/>
    </location>
</feature>
<dbReference type="PROSITE" id="PS50268">
    <property type="entry name" value="CADHERIN_2"/>
    <property type="match status" value="1"/>
</dbReference>
<dbReference type="InterPro" id="IPR020894">
    <property type="entry name" value="Cadherin_CS"/>
</dbReference>
<keyword evidence="4" id="KW-0472">Membrane</keyword>
<evidence type="ECO:0000256" key="2">
    <source>
        <dbReference type="ARBA" id="ARBA00022737"/>
    </source>
</evidence>
<keyword evidence="3 5" id="KW-0106">Calcium</keyword>
<proteinExistence type="predicted"/>
<evidence type="ECO:0000313" key="8">
    <source>
        <dbReference type="WBParaSite" id="ALUE_0000191901-mRNA-1"/>
    </source>
</evidence>
<dbReference type="WBParaSite" id="ALUE_0000191901-mRNA-1">
    <property type="protein sequence ID" value="ALUE_0000191901-mRNA-1"/>
    <property type="gene ID" value="ALUE_0000191901"/>
</dbReference>
<dbReference type="SUPFAM" id="SSF49313">
    <property type="entry name" value="Cadherin-like"/>
    <property type="match status" value="1"/>
</dbReference>
<keyword evidence="7" id="KW-1185">Reference proteome</keyword>
<comment type="subcellular location">
    <subcellularLocation>
        <location evidence="1">Membrane</location>
    </subcellularLocation>
</comment>
<dbReference type="CDD" id="cd11304">
    <property type="entry name" value="Cadherin_repeat"/>
    <property type="match status" value="1"/>
</dbReference>
<evidence type="ECO:0000256" key="1">
    <source>
        <dbReference type="ARBA" id="ARBA00004370"/>
    </source>
</evidence>
<sequence>MELDRETIEHYLLNVTVKNDEQKDFALVGVTVIDENDNIPQFVFDNELSLPIYFAAIALNAPAFTHVVKVKVFHSSD</sequence>
<evidence type="ECO:0000256" key="5">
    <source>
        <dbReference type="PROSITE-ProRule" id="PRU00043"/>
    </source>
</evidence>
<dbReference type="InterPro" id="IPR015919">
    <property type="entry name" value="Cadherin-like_sf"/>
</dbReference>
<dbReference type="Gene3D" id="2.60.40.60">
    <property type="entry name" value="Cadherins"/>
    <property type="match status" value="1"/>
</dbReference>
<reference evidence="8" key="1">
    <citation type="submission" date="2017-02" db="UniProtKB">
        <authorList>
            <consortium name="WormBaseParasite"/>
        </authorList>
    </citation>
    <scope>IDENTIFICATION</scope>
</reference>
<dbReference type="PROSITE" id="PS00232">
    <property type="entry name" value="CADHERIN_1"/>
    <property type="match status" value="1"/>
</dbReference>
<dbReference type="GO" id="GO:0007156">
    <property type="term" value="P:homophilic cell adhesion via plasma membrane adhesion molecules"/>
    <property type="evidence" value="ECO:0007669"/>
    <property type="project" value="InterPro"/>
</dbReference>
<evidence type="ECO:0000313" key="7">
    <source>
        <dbReference type="Proteomes" id="UP000036681"/>
    </source>
</evidence>